<feature type="compositionally biased region" description="Low complexity" evidence="4">
    <location>
        <begin position="187"/>
        <end position="201"/>
    </location>
</feature>
<dbReference type="PANTHER" id="PTHR21402">
    <property type="entry name" value="GAMETOCYTE SPECIFIC FACTOR 1-RELATED"/>
    <property type="match status" value="1"/>
</dbReference>
<evidence type="ECO:0000256" key="1">
    <source>
        <dbReference type="ARBA" id="ARBA00022723"/>
    </source>
</evidence>
<dbReference type="Proteomes" id="UP001378592">
    <property type="component" value="Unassembled WGS sequence"/>
</dbReference>
<evidence type="ECO:0000256" key="2">
    <source>
        <dbReference type="ARBA" id="ARBA00022771"/>
    </source>
</evidence>
<dbReference type="Pfam" id="PF05253">
    <property type="entry name" value="zf-U11-48K"/>
    <property type="match status" value="2"/>
</dbReference>
<proteinExistence type="predicted"/>
<protein>
    <recommendedName>
        <fullName evidence="5">CHHC U11-48K-type domain-containing protein</fullName>
    </recommendedName>
</protein>
<dbReference type="PANTHER" id="PTHR21402:SF5">
    <property type="entry name" value="GAMETOCYTE SPECIFIC FACTOR 1"/>
    <property type="match status" value="1"/>
</dbReference>
<dbReference type="InterPro" id="IPR051591">
    <property type="entry name" value="UPF0224_FAM112_RNA_Proc"/>
</dbReference>
<evidence type="ECO:0000313" key="6">
    <source>
        <dbReference type="EMBL" id="KAK7863298.1"/>
    </source>
</evidence>
<dbReference type="SUPFAM" id="SSF57667">
    <property type="entry name" value="beta-beta-alpha zinc fingers"/>
    <property type="match status" value="2"/>
</dbReference>
<evidence type="ECO:0000313" key="7">
    <source>
        <dbReference type="Proteomes" id="UP001378592"/>
    </source>
</evidence>
<gene>
    <name evidence="6" type="ORF">R5R35_005341</name>
</gene>
<organism evidence="6 7">
    <name type="scientific">Gryllus longicercus</name>
    <dbReference type="NCBI Taxonomy" id="2509291"/>
    <lineage>
        <taxon>Eukaryota</taxon>
        <taxon>Metazoa</taxon>
        <taxon>Ecdysozoa</taxon>
        <taxon>Arthropoda</taxon>
        <taxon>Hexapoda</taxon>
        <taxon>Insecta</taxon>
        <taxon>Pterygota</taxon>
        <taxon>Neoptera</taxon>
        <taxon>Polyneoptera</taxon>
        <taxon>Orthoptera</taxon>
        <taxon>Ensifera</taxon>
        <taxon>Gryllidea</taxon>
        <taxon>Grylloidea</taxon>
        <taxon>Gryllidae</taxon>
        <taxon>Gryllinae</taxon>
        <taxon>Gryllus</taxon>
    </lineage>
</organism>
<dbReference type="EMBL" id="JAZDUA010000235">
    <property type="protein sequence ID" value="KAK7863298.1"/>
    <property type="molecule type" value="Genomic_DNA"/>
</dbReference>
<dbReference type="GO" id="GO:0008270">
    <property type="term" value="F:zinc ion binding"/>
    <property type="evidence" value="ECO:0007669"/>
    <property type="project" value="UniProtKB-KW"/>
</dbReference>
<keyword evidence="3" id="KW-0862">Zinc</keyword>
<accession>A0AAN9VU13</accession>
<dbReference type="InterPro" id="IPR036236">
    <property type="entry name" value="Znf_C2H2_sf"/>
</dbReference>
<name>A0AAN9VU13_9ORTH</name>
<feature type="domain" description="CHHC U11-48K-type" evidence="5">
    <location>
        <begin position="50"/>
        <end position="77"/>
    </location>
</feature>
<keyword evidence="1" id="KW-0479">Metal-binding</keyword>
<evidence type="ECO:0000256" key="4">
    <source>
        <dbReference type="SAM" id="MobiDB-lite"/>
    </source>
</evidence>
<keyword evidence="2" id="KW-0863">Zinc-finger</keyword>
<dbReference type="AlphaFoldDB" id="A0AAN9VU13"/>
<comment type="caution">
    <text evidence="6">The sequence shown here is derived from an EMBL/GenBank/DDBJ whole genome shotgun (WGS) entry which is preliminary data.</text>
</comment>
<dbReference type="InterPro" id="IPR022776">
    <property type="entry name" value="TRM13/UPF0224_CHHC_Znf_dom"/>
</dbReference>
<evidence type="ECO:0000259" key="5">
    <source>
        <dbReference type="PROSITE" id="PS51800"/>
    </source>
</evidence>
<reference evidence="6 7" key="1">
    <citation type="submission" date="2024-03" db="EMBL/GenBank/DDBJ databases">
        <title>The genome assembly and annotation of the cricket Gryllus longicercus Weissman &amp; Gray.</title>
        <authorList>
            <person name="Szrajer S."/>
            <person name="Gray D."/>
            <person name="Ylla G."/>
        </authorList>
    </citation>
    <scope>NUCLEOTIDE SEQUENCE [LARGE SCALE GENOMIC DNA]</scope>
    <source>
        <strain evidence="6">DAG 2021-001</strain>
        <tissue evidence="6">Whole body minus gut</tissue>
    </source>
</reference>
<feature type="compositionally biased region" description="Basic and acidic residues" evidence="4">
    <location>
        <begin position="139"/>
        <end position="152"/>
    </location>
</feature>
<dbReference type="PROSITE" id="PS51800">
    <property type="entry name" value="ZF_CHHC_U11_48K"/>
    <property type="match status" value="2"/>
</dbReference>
<sequence length="201" mass="23186">MVDYDSFKKAAIRGQDEIVPCPYNPSHQINKSRLQYHIVKCEKQHAQRELVTCPYNATHRLPKPELAVHIFECPDKRILETHKFQTGDEVSKKNLQEFIRPSLPPSEENWDTDDYQSSYDPNQHINNKCVIRNIQGATKSERKQFRREERRRVNQLADASEPEVSKVGYVPPRPPKSLPKGVSNSELGSRLGMGRGLRPLD</sequence>
<evidence type="ECO:0000256" key="3">
    <source>
        <dbReference type="ARBA" id="ARBA00022833"/>
    </source>
</evidence>
<feature type="domain" description="CHHC U11-48K-type" evidence="5">
    <location>
        <begin position="18"/>
        <end position="45"/>
    </location>
</feature>
<feature type="region of interest" description="Disordered" evidence="4">
    <location>
        <begin position="139"/>
        <end position="201"/>
    </location>
</feature>
<keyword evidence="7" id="KW-1185">Reference proteome</keyword>